<feature type="domain" description="Peptidase M15C" evidence="1">
    <location>
        <begin position="106"/>
        <end position="168"/>
    </location>
</feature>
<keyword evidence="3" id="KW-1185">Reference proteome</keyword>
<evidence type="ECO:0000313" key="2">
    <source>
        <dbReference type="EMBL" id="NNV56405.1"/>
    </source>
</evidence>
<dbReference type="RefSeq" id="WP_171608341.1">
    <property type="nucleotide sequence ID" value="NZ_WHPF01000008.1"/>
</dbReference>
<dbReference type="SUPFAM" id="SSF55166">
    <property type="entry name" value="Hedgehog/DD-peptidase"/>
    <property type="match status" value="1"/>
</dbReference>
<dbReference type="EMBL" id="WHPF01000008">
    <property type="protein sequence ID" value="NNV56405.1"/>
    <property type="molecule type" value="Genomic_DNA"/>
</dbReference>
<dbReference type="Gene3D" id="3.30.1380.10">
    <property type="match status" value="1"/>
</dbReference>
<dbReference type="AlphaFoldDB" id="A0A8J8JUL0"/>
<evidence type="ECO:0000259" key="1">
    <source>
        <dbReference type="Pfam" id="PF13539"/>
    </source>
</evidence>
<accession>A0A8J8JUL0</accession>
<gene>
    <name evidence="2" type="ORF">GD597_13120</name>
</gene>
<proteinExistence type="predicted"/>
<dbReference type="GO" id="GO:0008233">
    <property type="term" value="F:peptidase activity"/>
    <property type="evidence" value="ECO:0007669"/>
    <property type="project" value="InterPro"/>
</dbReference>
<protein>
    <submittedName>
        <fullName evidence="2">M15 family peptidase</fullName>
    </submittedName>
</protein>
<comment type="caution">
    <text evidence="2">The sequence shown here is derived from an EMBL/GenBank/DDBJ whole genome shotgun (WGS) entry which is preliminary data.</text>
</comment>
<dbReference type="InterPro" id="IPR009045">
    <property type="entry name" value="Zn_M74/Hedgehog-like"/>
</dbReference>
<dbReference type="InterPro" id="IPR039561">
    <property type="entry name" value="Peptidase_M15C"/>
</dbReference>
<name>A0A8J8JUL0_9BACT</name>
<evidence type="ECO:0000313" key="3">
    <source>
        <dbReference type="Proteomes" id="UP000598971"/>
    </source>
</evidence>
<organism evidence="2 3">
    <name type="scientific">Limnovirga soli</name>
    <dbReference type="NCBI Taxonomy" id="2656915"/>
    <lineage>
        <taxon>Bacteria</taxon>
        <taxon>Pseudomonadati</taxon>
        <taxon>Bacteroidota</taxon>
        <taxon>Chitinophagia</taxon>
        <taxon>Chitinophagales</taxon>
        <taxon>Chitinophagaceae</taxon>
        <taxon>Limnovirga</taxon>
    </lineage>
</organism>
<reference evidence="2" key="1">
    <citation type="submission" date="2019-10" db="EMBL/GenBank/DDBJ databases">
        <title>Draft genome sequence of Panacibacter sp. KCS-6.</title>
        <authorList>
            <person name="Yim K.J."/>
        </authorList>
    </citation>
    <scope>NUCLEOTIDE SEQUENCE</scope>
    <source>
        <strain evidence="2">KCS-6</strain>
    </source>
</reference>
<dbReference type="Proteomes" id="UP000598971">
    <property type="component" value="Unassembled WGS sequence"/>
</dbReference>
<dbReference type="Pfam" id="PF13539">
    <property type="entry name" value="Peptidase_M15_4"/>
    <property type="match status" value="1"/>
</dbReference>
<sequence>MLTNLKMVERFGEPGNPDNFTVITVPYPMRIAWDPAKITSRMQCHKLAAHAFMDVFNDILTEYGVPKIRELGIDLFGGCVNFRPMRGTEKKYEEALKAKNTKLAATYLSKHSWGTAIDLDPARNTLKQNSKTAQFAKPEYTKMNDIFYSHGFVGLGREENRDWMHFELK</sequence>